<reference evidence="9" key="2">
    <citation type="submission" date="2021-09" db="EMBL/GenBank/DDBJ databases">
        <authorList>
            <person name="Jia N."/>
            <person name="Wang J."/>
            <person name="Shi W."/>
            <person name="Du L."/>
            <person name="Sun Y."/>
            <person name="Zhan W."/>
            <person name="Jiang J."/>
            <person name="Wang Q."/>
            <person name="Zhang B."/>
            <person name="Ji P."/>
            <person name="Sakyi L.B."/>
            <person name="Cui X."/>
            <person name="Yuan T."/>
            <person name="Jiang B."/>
            <person name="Yang W."/>
            <person name="Lam T.T.-Y."/>
            <person name="Chang Q."/>
            <person name="Ding S."/>
            <person name="Wang X."/>
            <person name="Zhu J."/>
            <person name="Ruan X."/>
            <person name="Zhao L."/>
            <person name="Wei J."/>
            <person name="Que T."/>
            <person name="Du C."/>
            <person name="Cheng J."/>
            <person name="Dai P."/>
            <person name="Han X."/>
            <person name="Huang E."/>
            <person name="Gao Y."/>
            <person name="Liu J."/>
            <person name="Shao H."/>
            <person name="Ye R."/>
            <person name="Li L."/>
            <person name="Wei W."/>
            <person name="Wang X."/>
            <person name="Wang C."/>
            <person name="Huo Q."/>
            <person name="Li W."/>
            <person name="Guo W."/>
            <person name="Chen H."/>
            <person name="Chen S."/>
            <person name="Zhou L."/>
            <person name="Zhou L."/>
            <person name="Ni X."/>
            <person name="Tian J."/>
            <person name="Zhou Y."/>
            <person name="Sheng Y."/>
            <person name="Liu T."/>
            <person name="Pan Y."/>
            <person name="Xia L."/>
            <person name="Li J."/>
            <person name="Zhao F."/>
            <person name="Cao W."/>
        </authorList>
    </citation>
    <scope>NUCLEOTIDE SEQUENCE</scope>
    <source>
        <strain evidence="9">Rmic-2018</strain>
        <tissue evidence="9">Larvae</tissue>
    </source>
</reference>
<keyword evidence="4" id="KW-0175">Coiled coil</keyword>
<dbReference type="EMBL" id="JABSTU010000004">
    <property type="protein sequence ID" value="KAH8033075.1"/>
    <property type="molecule type" value="Genomic_DNA"/>
</dbReference>
<dbReference type="PROSITE" id="PS50067">
    <property type="entry name" value="KINESIN_MOTOR_2"/>
    <property type="match status" value="1"/>
</dbReference>
<dbReference type="GO" id="GO:0003777">
    <property type="term" value="F:microtubule motor activity"/>
    <property type="evidence" value="ECO:0007669"/>
    <property type="project" value="InterPro"/>
</dbReference>
<dbReference type="InterPro" id="IPR036961">
    <property type="entry name" value="Kinesin_motor_dom_sf"/>
</dbReference>
<comment type="caution">
    <text evidence="7">Lacks conserved residue(s) required for the propagation of feature annotation.</text>
</comment>
<evidence type="ECO:0000256" key="1">
    <source>
        <dbReference type="ARBA" id="ARBA00004245"/>
    </source>
</evidence>
<dbReference type="OrthoDB" id="3176171at2759"/>
<feature type="domain" description="Kinesin motor" evidence="8">
    <location>
        <begin position="30"/>
        <end position="131"/>
    </location>
</feature>
<dbReference type="GO" id="GO:0000278">
    <property type="term" value="P:mitotic cell cycle"/>
    <property type="evidence" value="ECO:0007669"/>
    <property type="project" value="TreeGrafter"/>
</dbReference>
<evidence type="ECO:0000256" key="7">
    <source>
        <dbReference type="PROSITE-ProRule" id="PRU00283"/>
    </source>
</evidence>
<dbReference type="SUPFAM" id="SSF52540">
    <property type="entry name" value="P-loop containing nucleoside triphosphate hydrolases"/>
    <property type="match status" value="1"/>
</dbReference>
<keyword evidence="10" id="KW-1185">Reference proteome</keyword>
<organism evidence="9 10">
    <name type="scientific">Rhipicephalus microplus</name>
    <name type="common">Cattle tick</name>
    <name type="synonym">Boophilus microplus</name>
    <dbReference type="NCBI Taxonomy" id="6941"/>
    <lineage>
        <taxon>Eukaryota</taxon>
        <taxon>Metazoa</taxon>
        <taxon>Ecdysozoa</taxon>
        <taxon>Arthropoda</taxon>
        <taxon>Chelicerata</taxon>
        <taxon>Arachnida</taxon>
        <taxon>Acari</taxon>
        <taxon>Parasitiformes</taxon>
        <taxon>Ixodida</taxon>
        <taxon>Ixodoidea</taxon>
        <taxon>Ixodidae</taxon>
        <taxon>Rhipicephalinae</taxon>
        <taxon>Rhipicephalus</taxon>
        <taxon>Boophilus</taxon>
    </lineage>
</organism>
<dbReference type="AlphaFoldDB" id="A0A9J6EF28"/>
<sequence length="131" mass="14930">MSYPGNPVLLTARSFIDSTAGNWNANTPPDIKVAERVRPLVERDTKNGEKPIWKTQEYRINMESRNITRYPILDHVFDYSSTNLQVYQQYCHPIVESVMLGFNGTIFAFGQMASGKFQTMMGSIEQLALFS</sequence>
<gene>
    <name evidence="9" type="ORF">HPB51_006080</name>
</gene>
<evidence type="ECO:0000256" key="3">
    <source>
        <dbReference type="ARBA" id="ARBA00022840"/>
    </source>
</evidence>
<proteinExistence type="inferred from homology"/>
<comment type="similarity">
    <text evidence="7">Belongs to the TRAFAC class myosin-kinesin ATPase superfamily. Kinesin family.</text>
</comment>
<dbReference type="PANTHER" id="PTHR47968">
    <property type="entry name" value="CENTROMERE PROTEIN E"/>
    <property type="match status" value="1"/>
</dbReference>
<keyword evidence="5" id="KW-0505">Motor protein</keyword>
<dbReference type="GO" id="GO:0005524">
    <property type="term" value="F:ATP binding"/>
    <property type="evidence" value="ECO:0007669"/>
    <property type="project" value="UniProtKB-KW"/>
</dbReference>
<protein>
    <recommendedName>
        <fullName evidence="8">Kinesin motor domain-containing protein</fullName>
    </recommendedName>
</protein>
<reference evidence="9" key="1">
    <citation type="journal article" date="2020" name="Cell">
        <title>Large-Scale Comparative Analyses of Tick Genomes Elucidate Their Genetic Diversity and Vector Capacities.</title>
        <authorList>
            <consortium name="Tick Genome and Microbiome Consortium (TIGMIC)"/>
            <person name="Jia N."/>
            <person name="Wang J."/>
            <person name="Shi W."/>
            <person name="Du L."/>
            <person name="Sun Y."/>
            <person name="Zhan W."/>
            <person name="Jiang J.F."/>
            <person name="Wang Q."/>
            <person name="Zhang B."/>
            <person name="Ji P."/>
            <person name="Bell-Sakyi L."/>
            <person name="Cui X.M."/>
            <person name="Yuan T.T."/>
            <person name="Jiang B.G."/>
            <person name="Yang W.F."/>
            <person name="Lam T.T."/>
            <person name="Chang Q.C."/>
            <person name="Ding S.J."/>
            <person name="Wang X.J."/>
            <person name="Zhu J.G."/>
            <person name="Ruan X.D."/>
            <person name="Zhao L."/>
            <person name="Wei J.T."/>
            <person name="Ye R.Z."/>
            <person name="Que T.C."/>
            <person name="Du C.H."/>
            <person name="Zhou Y.H."/>
            <person name="Cheng J.X."/>
            <person name="Dai P.F."/>
            <person name="Guo W.B."/>
            <person name="Han X.H."/>
            <person name="Huang E.J."/>
            <person name="Li L.F."/>
            <person name="Wei W."/>
            <person name="Gao Y.C."/>
            <person name="Liu J.Z."/>
            <person name="Shao H.Z."/>
            <person name="Wang X."/>
            <person name="Wang C.C."/>
            <person name="Yang T.C."/>
            <person name="Huo Q.B."/>
            <person name="Li W."/>
            <person name="Chen H.Y."/>
            <person name="Chen S.E."/>
            <person name="Zhou L.G."/>
            <person name="Ni X.B."/>
            <person name="Tian J.H."/>
            <person name="Sheng Y."/>
            <person name="Liu T."/>
            <person name="Pan Y.S."/>
            <person name="Xia L.Y."/>
            <person name="Li J."/>
            <person name="Zhao F."/>
            <person name="Cao W.C."/>
        </authorList>
    </citation>
    <scope>NUCLEOTIDE SEQUENCE</scope>
    <source>
        <strain evidence="9">Rmic-2018</strain>
    </source>
</reference>
<dbReference type="GO" id="GO:0008017">
    <property type="term" value="F:microtubule binding"/>
    <property type="evidence" value="ECO:0007669"/>
    <property type="project" value="InterPro"/>
</dbReference>
<evidence type="ECO:0000313" key="9">
    <source>
        <dbReference type="EMBL" id="KAH8033075.1"/>
    </source>
</evidence>
<dbReference type="InterPro" id="IPR027640">
    <property type="entry name" value="Kinesin-like_fam"/>
</dbReference>
<name>A0A9J6EF28_RHIMP</name>
<dbReference type="Proteomes" id="UP000821866">
    <property type="component" value="Chromosome 2"/>
</dbReference>
<comment type="subcellular location">
    <subcellularLocation>
        <location evidence="1">Cytoplasm</location>
        <location evidence="1">Cytoskeleton</location>
    </subcellularLocation>
</comment>
<keyword evidence="6" id="KW-0206">Cytoskeleton</keyword>
<dbReference type="GO" id="GO:0005874">
    <property type="term" value="C:microtubule"/>
    <property type="evidence" value="ECO:0007669"/>
    <property type="project" value="TreeGrafter"/>
</dbReference>
<dbReference type="Gene3D" id="3.40.850.10">
    <property type="entry name" value="Kinesin motor domain"/>
    <property type="match status" value="1"/>
</dbReference>
<accession>A0A9J6EF28</accession>
<evidence type="ECO:0000259" key="8">
    <source>
        <dbReference type="PROSITE" id="PS50067"/>
    </source>
</evidence>
<evidence type="ECO:0000256" key="5">
    <source>
        <dbReference type="ARBA" id="ARBA00023175"/>
    </source>
</evidence>
<dbReference type="Pfam" id="PF00225">
    <property type="entry name" value="Kinesin"/>
    <property type="match status" value="1"/>
</dbReference>
<keyword evidence="6" id="KW-0963">Cytoplasm</keyword>
<dbReference type="VEuPathDB" id="VectorBase:LOC119162346"/>
<evidence type="ECO:0000256" key="6">
    <source>
        <dbReference type="ARBA" id="ARBA00023212"/>
    </source>
</evidence>
<dbReference type="InterPro" id="IPR027417">
    <property type="entry name" value="P-loop_NTPase"/>
</dbReference>
<keyword evidence="3" id="KW-0067">ATP-binding</keyword>
<dbReference type="PANTHER" id="PTHR47968:SF75">
    <property type="entry name" value="CENTROMERE-ASSOCIATED PROTEIN E"/>
    <property type="match status" value="1"/>
</dbReference>
<dbReference type="GO" id="GO:0007018">
    <property type="term" value="P:microtubule-based movement"/>
    <property type="evidence" value="ECO:0007669"/>
    <property type="project" value="InterPro"/>
</dbReference>
<comment type="caution">
    <text evidence="9">The sequence shown here is derived from an EMBL/GenBank/DDBJ whole genome shotgun (WGS) entry which is preliminary data.</text>
</comment>
<keyword evidence="2" id="KW-0547">Nucleotide-binding</keyword>
<evidence type="ECO:0000256" key="2">
    <source>
        <dbReference type="ARBA" id="ARBA00022741"/>
    </source>
</evidence>
<dbReference type="InterPro" id="IPR001752">
    <property type="entry name" value="Kinesin_motor_dom"/>
</dbReference>
<evidence type="ECO:0000313" key="10">
    <source>
        <dbReference type="Proteomes" id="UP000821866"/>
    </source>
</evidence>
<evidence type="ECO:0000256" key="4">
    <source>
        <dbReference type="ARBA" id="ARBA00023054"/>
    </source>
</evidence>